<evidence type="ECO:0000313" key="2">
    <source>
        <dbReference type="EMBL" id="GFO48393.1"/>
    </source>
</evidence>
<dbReference type="InterPro" id="IPR036465">
    <property type="entry name" value="vWFA_dom_sf"/>
</dbReference>
<dbReference type="CDD" id="cd01450">
    <property type="entry name" value="vWFA_subfamily_ECM"/>
    <property type="match status" value="1"/>
</dbReference>
<evidence type="ECO:0000313" key="3">
    <source>
        <dbReference type="Proteomes" id="UP000735302"/>
    </source>
</evidence>
<accession>A0AAV4DVW2</accession>
<dbReference type="AlphaFoldDB" id="A0AAV4DVW2"/>
<reference evidence="2 3" key="1">
    <citation type="journal article" date="2021" name="Elife">
        <title>Chloroplast acquisition without the gene transfer in kleptoplastic sea slugs, Plakobranchus ocellatus.</title>
        <authorList>
            <person name="Maeda T."/>
            <person name="Takahashi S."/>
            <person name="Yoshida T."/>
            <person name="Shimamura S."/>
            <person name="Takaki Y."/>
            <person name="Nagai Y."/>
            <person name="Toyoda A."/>
            <person name="Suzuki Y."/>
            <person name="Arimoto A."/>
            <person name="Ishii H."/>
            <person name="Satoh N."/>
            <person name="Nishiyama T."/>
            <person name="Hasebe M."/>
            <person name="Maruyama T."/>
            <person name="Minagawa J."/>
            <person name="Obokata J."/>
            <person name="Shigenobu S."/>
        </authorList>
    </citation>
    <scope>NUCLEOTIDE SEQUENCE [LARGE SCALE GENOMIC DNA]</scope>
</reference>
<dbReference type="GO" id="GO:0005581">
    <property type="term" value="C:collagen trimer"/>
    <property type="evidence" value="ECO:0007669"/>
    <property type="project" value="UniProtKB-KW"/>
</dbReference>
<dbReference type="InterPro" id="IPR002035">
    <property type="entry name" value="VWF_A"/>
</dbReference>
<dbReference type="PROSITE" id="PS50234">
    <property type="entry name" value="VWFA"/>
    <property type="match status" value="2"/>
</dbReference>
<dbReference type="PANTHER" id="PTHR24020:SF84">
    <property type="entry name" value="VWFA DOMAIN-CONTAINING PROTEIN"/>
    <property type="match status" value="1"/>
</dbReference>
<keyword evidence="3" id="KW-1185">Reference proteome</keyword>
<organism evidence="2 3">
    <name type="scientific">Plakobranchus ocellatus</name>
    <dbReference type="NCBI Taxonomy" id="259542"/>
    <lineage>
        <taxon>Eukaryota</taxon>
        <taxon>Metazoa</taxon>
        <taxon>Spiralia</taxon>
        <taxon>Lophotrochozoa</taxon>
        <taxon>Mollusca</taxon>
        <taxon>Gastropoda</taxon>
        <taxon>Heterobranchia</taxon>
        <taxon>Euthyneura</taxon>
        <taxon>Panpulmonata</taxon>
        <taxon>Sacoglossa</taxon>
        <taxon>Placobranchoidea</taxon>
        <taxon>Plakobranchidae</taxon>
        <taxon>Plakobranchus</taxon>
    </lineage>
</organism>
<keyword evidence="2" id="KW-0176">Collagen</keyword>
<gene>
    <name evidence="2" type="ORF">PoB_007489800</name>
</gene>
<dbReference type="InterPro" id="IPR050525">
    <property type="entry name" value="ECM_Assembly_Org"/>
</dbReference>
<dbReference type="Pfam" id="PF00092">
    <property type="entry name" value="VWA"/>
    <property type="match status" value="2"/>
</dbReference>
<name>A0AAV4DVW2_9GAST</name>
<protein>
    <submittedName>
        <fullName evidence="2">Collagen alpha-1(Xii) chain</fullName>
    </submittedName>
</protein>
<dbReference type="SMART" id="SM00327">
    <property type="entry name" value="VWA"/>
    <property type="match status" value="2"/>
</dbReference>
<dbReference type="EMBL" id="BLXT01008389">
    <property type="protein sequence ID" value="GFO48393.1"/>
    <property type="molecule type" value="Genomic_DNA"/>
</dbReference>
<feature type="domain" description="VWFA" evidence="1">
    <location>
        <begin position="1"/>
        <end position="164"/>
    </location>
</feature>
<feature type="domain" description="VWFA" evidence="1">
    <location>
        <begin position="188"/>
        <end position="364"/>
    </location>
</feature>
<evidence type="ECO:0000259" key="1">
    <source>
        <dbReference type="PROSITE" id="PS50234"/>
    </source>
</evidence>
<sequence>MLPADFKQQLKLVQSLIQDMDIGPDRTRVGLGVYSENFQNHIPLDNNYDKVTLLREIAKAPNHRGELTHISKAIQGINQVFQSTVARTDAPHIALIITDGQSLDPSKTFENATIAKQNGIYFFVVGIGRSVNLGELREISSDPKRDFLHQIDFFRELRDLKQPLSSNMAKVKLYRNDKGTCGENDMVDTLFVYDEFALGASTVDAVRKFLSTIADDMRMNPGNVRLGIVSKTSPGGHNIQLGDYVTREEFKQALDQEDNGPGLPHLLRIAQEEYFDTEIGHRIDARKRIVVILNSPINPKEELGVKHHLFRAKMLKAIEVFIIRLGSDYDKDFLGNLASTPQHVLYVDIEQAKEPFLKLFCKDI</sequence>
<dbReference type="SUPFAM" id="SSF53300">
    <property type="entry name" value="vWA-like"/>
    <property type="match status" value="2"/>
</dbReference>
<dbReference type="Gene3D" id="3.40.50.410">
    <property type="entry name" value="von Willebrand factor, type A domain"/>
    <property type="match status" value="2"/>
</dbReference>
<proteinExistence type="predicted"/>
<comment type="caution">
    <text evidence="2">The sequence shown here is derived from an EMBL/GenBank/DDBJ whole genome shotgun (WGS) entry which is preliminary data.</text>
</comment>
<dbReference type="Proteomes" id="UP000735302">
    <property type="component" value="Unassembled WGS sequence"/>
</dbReference>
<dbReference type="PANTHER" id="PTHR24020">
    <property type="entry name" value="COLLAGEN ALPHA"/>
    <property type="match status" value="1"/>
</dbReference>